<dbReference type="AlphaFoldDB" id="A0A9D5HVN7"/>
<dbReference type="Proteomes" id="UP001067231">
    <property type="component" value="Unassembled WGS sequence"/>
</dbReference>
<evidence type="ECO:0000313" key="1">
    <source>
        <dbReference type="EMBL" id="KAJ1604436.1"/>
    </source>
</evidence>
<protein>
    <submittedName>
        <fullName evidence="1">Uncharacterized protein</fullName>
    </submittedName>
</protein>
<proteinExistence type="predicted"/>
<organism evidence="1">
    <name type="scientific">Cryptosporidium canis</name>
    <dbReference type="NCBI Taxonomy" id="195482"/>
    <lineage>
        <taxon>Eukaryota</taxon>
        <taxon>Sar</taxon>
        <taxon>Alveolata</taxon>
        <taxon>Apicomplexa</taxon>
        <taxon>Conoidasida</taxon>
        <taxon>Coccidia</taxon>
        <taxon>Eucoccidiorida</taxon>
        <taxon>Eimeriorina</taxon>
        <taxon>Cryptosporidiidae</taxon>
        <taxon>Cryptosporidium</taxon>
    </lineage>
</organism>
<comment type="caution">
    <text evidence="1">The sequence shown here is derived from an EMBL/GenBank/DDBJ whole genome shotgun (WGS) entry which is preliminary data.</text>
</comment>
<gene>
    <name evidence="1" type="ORF">OJ253_3681</name>
</gene>
<sequence>MTAEDASKLIDQTSPRVSVENMDIEKMLELLMDENFMDLEDFRLFIPMLAKLWMFRPLRALSVPALRHLGGLQSGLTSLLVPGYLAKQELPVPLLHVLRLESCDIAHVLAVALHVVLQLLKGVILPVLNGDGLEVGDQVVQVGLEGLHVNLRPEHGSVFANHHEEDVELVPDLLEVFEVAQNRVEGLRGDLVELAVNPRGVKLECLEDHVKGLNVLAQDVDLVLNHSDLVQHQEGVLHERDAPQLRPLRQEFVVSHEEELETELEVALNLPSARENHVGEAVLQSLVGLVVLALKLLNPNPVTREGEPLDLEELLSIHKERQVSPNLLILILGRHHLCDQLDQRGVEGLAAQREIGHDGSLGGDVLGLQGQGGDGRGVLIYPDQPLGQEGLQLVKGLLDGGHGCPVGGELLVELRGIEVEDLPGQPVVLVHDLRLDRRRVQGNLVAKPAQILVGAEARAETAHLPDKLLPLHQTGQLAGNAAQLNEP</sequence>
<accession>A0A9D5HVN7</accession>
<dbReference type="OrthoDB" id="10428043at2759"/>
<reference evidence="1" key="1">
    <citation type="submission" date="2022-10" db="EMBL/GenBank/DDBJ databases">
        <title>Adaptive evolution leads to modifications in subtelomeric GC content in a zoonotic Cryptosporidium species.</title>
        <authorList>
            <person name="Li J."/>
            <person name="Feng Y."/>
            <person name="Xiao L."/>
        </authorList>
    </citation>
    <scope>NUCLEOTIDE SEQUENCE</scope>
    <source>
        <strain evidence="1">33844</strain>
    </source>
</reference>
<name>A0A9D5HVN7_9CRYT</name>
<dbReference type="EMBL" id="JAPCXC010000146">
    <property type="protein sequence ID" value="KAJ1604436.1"/>
    <property type="molecule type" value="Genomic_DNA"/>
</dbReference>